<accession>A0A835GEP8</accession>
<gene>
    <name evidence="13" type="ORF">HW555_008509</name>
</gene>
<dbReference type="GO" id="GO:0005739">
    <property type="term" value="C:mitochondrion"/>
    <property type="evidence" value="ECO:0007669"/>
    <property type="project" value="TreeGrafter"/>
</dbReference>
<dbReference type="PANTHER" id="PTHR43206:SF1">
    <property type="entry name" value="4-AMINOBUTYRATE AMINOTRANSFERASE, MITOCHONDRIAL"/>
    <property type="match status" value="1"/>
</dbReference>
<dbReference type="PIRSF" id="PIRSF000521">
    <property type="entry name" value="Transaminase_4ab_Lys_Orn"/>
    <property type="match status" value="1"/>
</dbReference>
<dbReference type="Gene3D" id="3.40.640.10">
    <property type="entry name" value="Type I PLP-dependent aspartate aminotransferase-like (Major domain)"/>
    <property type="match status" value="1"/>
</dbReference>
<protein>
    <recommendedName>
        <fullName evidence="10">(S)-3-amino-2-methylpropionate transaminase</fullName>
        <ecNumber evidence="4">2.6.1.19</ecNumber>
        <ecNumber evidence="3">2.6.1.22</ecNumber>
    </recommendedName>
    <alternativeName>
        <fullName evidence="11">GABA aminotransferase</fullName>
    </alternativeName>
    <alternativeName>
        <fullName evidence="9">Gamma-amino-N-butyrate transaminase</fullName>
    </alternativeName>
    <alternativeName>
        <fullName evidence="8">L-AIBAT</fullName>
    </alternativeName>
</protein>
<dbReference type="InterPro" id="IPR015424">
    <property type="entry name" value="PyrdxlP-dep_Trfase"/>
</dbReference>
<keyword evidence="14" id="KW-1185">Reference proteome</keyword>
<evidence type="ECO:0000256" key="12">
    <source>
        <dbReference type="RuleBase" id="RU003560"/>
    </source>
</evidence>
<evidence type="ECO:0000313" key="14">
    <source>
        <dbReference type="Proteomes" id="UP000648187"/>
    </source>
</evidence>
<dbReference type="EC" id="2.6.1.19" evidence="4"/>
<keyword evidence="5" id="KW-0032">Aminotransferase</keyword>
<sequence length="499" mass="55984">MRRRLTSLSRSSLTALFAKERRNYGISYCTEHQEPPCPQIKTEIPGPKSKELFKEMMGIQQCGSVQLFSNLERCAGNYLADADGNLLLDTYTQISSLPLGYNHSALLNAFCCDSDVRALVNRPALGVFPSDDWPQKLRDVLLSIAPPGLQHVMTMMCGACSNENAFKAAFILYCIKKRGGKTTFTDEEIKSALQNIPPGAPNLSILSFKGLKNNGAFHGRTFGALATTRSKAIHKLDFPSFEWPVARFPEYKYPLEEFKCENEKEDKECLANVEEQFERWEKKKPIAGVIIEPIQAEGGDNEGSPEFFQGLQKICQTRGVGLILDEVQTGCGPTGKMWCHEHFNLPSPPDLVTFSKKMLTGGFYFKPEYMPPQPLRIFNTWMGDPSKLILLEKVIQVIKNDNLLQLVEETGKVLKCGLYKLECEFPAMMNSVRGRGTFLAFNVVKPNLRDNIIKTMKQNGVLGGACGVSSIRLRPALIFQPKHAEIFLDILRKTLRQLK</sequence>
<dbReference type="InterPro" id="IPR015422">
    <property type="entry name" value="PyrdxlP-dep_Trfase_small"/>
</dbReference>
<dbReference type="GO" id="GO:0047298">
    <property type="term" value="F:(S)-3-amino-2-methylpropionate transaminase activity"/>
    <property type="evidence" value="ECO:0007669"/>
    <property type="project" value="UniProtKB-EC"/>
</dbReference>
<organism evidence="13 14">
    <name type="scientific">Spodoptera exigua</name>
    <name type="common">Beet armyworm</name>
    <name type="synonym">Noctua fulgens</name>
    <dbReference type="NCBI Taxonomy" id="7107"/>
    <lineage>
        <taxon>Eukaryota</taxon>
        <taxon>Metazoa</taxon>
        <taxon>Ecdysozoa</taxon>
        <taxon>Arthropoda</taxon>
        <taxon>Hexapoda</taxon>
        <taxon>Insecta</taxon>
        <taxon>Pterygota</taxon>
        <taxon>Neoptera</taxon>
        <taxon>Endopterygota</taxon>
        <taxon>Lepidoptera</taxon>
        <taxon>Glossata</taxon>
        <taxon>Ditrysia</taxon>
        <taxon>Noctuoidea</taxon>
        <taxon>Noctuidae</taxon>
        <taxon>Amphipyrinae</taxon>
        <taxon>Spodoptera</taxon>
    </lineage>
</organism>
<dbReference type="Gene3D" id="3.90.1150.10">
    <property type="entry name" value="Aspartate Aminotransferase, domain 1"/>
    <property type="match status" value="1"/>
</dbReference>
<evidence type="ECO:0000256" key="7">
    <source>
        <dbReference type="ARBA" id="ARBA00022898"/>
    </source>
</evidence>
<evidence type="ECO:0000256" key="3">
    <source>
        <dbReference type="ARBA" id="ARBA00012876"/>
    </source>
</evidence>
<dbReference type="EC" id="2.6.1.22" evidence="3"/>
<dbReference type="InterPro" id="IPR005814">
    <property type="entry name" value="Aminotrans_3"/>
</dbReference>
<evidence type="ECO:0000256" key="4">
    <source>
        <dbReference type="ARBA" id="ARBA00012912"/>
    </source>
</evidence>
<dbReference type="GO" id="GO:0009450">
    <property type="term" value="P:gamma-aminobutyric acid catabolic process"/>
    <property type="evidence" value="ECO:0007669"/>
    <property type="project" value="TreeGrafter"/>
</dbReference>
<evidence type="ECO:0000256" key="5">
    <source>
        <dbReference type="ARBA" id="ARBA00022576"/>
    </source>
</evidence>
<evidence type="ECO:0000256" key="9">
    <source>
        <dbReference type="ARBA" id="ARBA00030204"/>
    </source>
</evidence>
<evidence type="ECO:0000313" key="13">
    <source>
        <dbReference type="EMBL" id="KAF9413155.1"/>
    </source>
</evidence>
<dbReference type="NCBIfam" id="TIGR00699">
    <property type="entry name" value="GABAtrns_euk"/>
    <property type="match status" value="1"/>
</dbReference>
<evidence type="ECO:0000256" key="2">
    <source>
        <dbReference type="ARBA" id="ARBA00008954"/>
    </source>
</evidence>
<comment type="caution">
    <text evidence="13">The sequence shown here is derived from an EMBL/GenBank/DDBJ whole genome shotgun (WGS) entry which is preliminary data.</text>
</comment>
<dbReference type="EMBL" id="JACKWZ010000168">
    <property type="protein sequence ID" value="KAF9413155.1"/>
    <property type="molecule type" value="Genomic_DNA"/>
</dbReference>
<evidence type="ECO:0000256" key="10">
    <source>
        <dbReference type="ARBA" id="ARBA00030857"/>
    </source>
</evidence>
<dbReference type="GO" id="GO:0034386">
    <property type="term" value="F:4-aminobutyrate:2-oxoglutarate transaminase activity"/>
    <property type="evidence" value="ECO:0007669"/>
    <property type="project" value="UniProtKB-EC"/>
</dbReference>
<dbReference type="Pfam" id="PF00202">
    <property type="entry name" value="Aminotran_3"/>
    <property type="match status" value="1"/>
</dbReference>
<keyword evidence="6" id="KW-0808">Transferase</keyword>
<dbReference type="SUPFAM" id="SSF53383">
    <property type="entry name" value="PLP-dependent transferases"/>
    <property type="match status" value="1"/>
</dbReference>
<dbReference type="FunFam" id="3.40.640.10:FF:000029">
    <property type="entry name" value="4-aminobutyrate aminotransferase, mitochondrial"/>
    <property type="match status" value="1"/>
</dbReference>
<reference evidence="13" key="1">
    <citation type="submission" date="2020-08" db="EMBL/GenBank/DDBJ databases">
        <title>Spodoptera exigua strain:BAW_Kor-Di-RS1 Genome sequencing and assembly.</title>
        <authorList>
            <person name="Kim J."/>
            <person name="Nam H.Y."/>
            <person name="Kwon M."/>
            <person name="Choi J.H."/>
            <person name="Cho S.R."/>
            <person name="Kim G.-H."/>
        </authorList>
    </citation>
    <scope>NUCLEOTIDE SEQUENCE</scope>
    <source>
        <strain evidence="13">BAW_Kor-Di-RS1</strain>
        <tissue evidence="13">Whole-body</tissue>
    </source>
</reference>
<comment type="similarity">
    <text evidence="2 12">Belongs to the class-III pyridoxal-phosphate-dependent aminotransferase family.</text>
</comment>
<dbReference type="GO" id="GO:0030170">
    <property type="term" value="F:pyridoxal phosphate binding"/>
    <property type="evidence" value="ECO:0007669"/>
    <property type="project" value="InterPro"/>
</dbReference>
<comment type="cofactor">
    <cofactor evidence="1">
        <name>pyridoxal 5'-phosphate</name>
        <dbReference type="ChEBI" id="CHEBI:597326"/>
    </cofactor>
</comment>
<dbReference type="PANTHER" id="PTHR43206">
    <property type="entry name" value="AMINOTRANSFERASE"/>
    <property type="match status" value="1"/>
</dbReference>
<name>A0A835GEP8_SPOEX</name>
<dbReference type="AlphaFoldDB" id="A0A835GEP8"/>
<keyword evidence="7 12" id="KW-0663">Pyridoxal phosphate</keyword>
<evidence type="ECO:0000256" key="8">
    <source>
        <dbReference type="ARBA" id="ARBA00029760"/>
    </source>
</evidence>
<evidence type="ECO:0000256" key="11">
    <source>
        <dbReference type="ARBA" id="ARBA00031787"/>
    </source>
</evidence>
<dbReference type="CDD" id="cd00610">
    <property type="entry name" value="OAT_like"/>
    <property type="match status" value="1"/>
</dbReference>
<dbReference type="InterPro" id="IPR015421">
    <property type="entry name" value="PyrdxlP-dep_Trfase_major"/>
</dbReference>
<dbReference type="InterPro" id="IPR004631">
    <property type="entry name" value="4NH2But_aminotransferase_euk"/>
</dbReference>
<evidence type="ECO:0000256" key="6">
    <source>
        <dbReference type="ARBA" id="ARBA00022679"/>
    </source>
</evidence>
<dbReference type="Proteomes" id="UP000648187">
    <property type="component" value="Unassembled WGS sequence"/>
</dbReference>
<proteinExistence type="inferred from homology"/>
<evidence type="ECO:0000256" key="1">
    <source>
        <dbReference type="ARBA" id="ARBA00001933"/>
    </source>
</evidence>